<dbReference type="PANTHER" id="PTHR43421:SF1">
    <property type="entry name" value="METALLOPROTEASE PMBA"/>
    <property type="match status" value="1"/>
</dbReference>
<comment type="caution">
    <text evidence="2">The sequence shown here is derived from an EMBL/GenBank/DDBJ whole genome shotgun (WGS) entry which is preliminary data.</text>
</comment>
<gene>
    <name evidence="2" type="ORF">S06H3_36578</name>
</gene>
<evidence type="ECO:0000259" key="1">
    <source>
        <dbReference type="Pfam" id="PF19289"/>
    </source>
</evidence>
<dbReference type="GO" id="GO:0008237">
    <property type="term" value="F:metallopeptidase activity"/>
    <property type="evidence" value="ECO:0007669"/>
    <property type="project" value="InterPro"/>
</dbReference>
<name>X1LGV4_9ZZZZ</name>
<feature type="domain" description="Metalloprotease TldD/E C-terminal" evidence="1">
    <location>
        <begin position="166"/>
        <end position="260"/>
    </location>
</feature>
<accession>X1LGV4</accession>
<dbReference type="EMBL" id="BARV01022171">
    <property type="protein sequence ID" value="GAI18567.1"/>
    <property type="molecule type" value="Genomic_DNA"/>
</dbReference>
<organism evidence="2">
    <name type="scientific">marine sediment metagenome</name>
    <dbReference type="NCBI Taxonomy" id="412755"/>
    <lineage>
        <taxon>unclassified sequences</taxon>
        <taxon>metagenomes</taxon>
        <taxon>ecological metagenomes</taxon>
    </lineage>
</organism>
<dbReference type="PANTHER" id="PTHR43421">
    <property type="entry name" value="METALLOPROTEASE PMBA"/>
    <property type="match status" value="1"/>
</dbReference>
<dbReference type="SUPFAM" id="SSF111283">
    <property type="entry name" value="Putative modulator of DNA gyrase, PmbA/TldD"/>
    <property type="match status" value="1"/>
</dbReference>
<dbReference type="AlphaFoldDB" id="X1LGV4"/>
<reference evidence="2" key="1">
    <citation type="journal article" date="2014" name="Front. Microbiol.">
        <title>High frequency of phylogenetically diverse reductive dehalogenase-homologous genes in deep subseafloor sedimentary metagenomes.</title>
        <authorList>
            <person name="Kawai M."/>
            <person name="Futagami T."/>
            <person name="Toyoda A."/>
            <person name="Takaki Y."/>
            <person name="Nishi S."/>
            <person name="Hori S."/>
            <person name="Arai W."/>
            <person name="Tsubouchi T."/>
            <person name="Morono Y."/>
            <person name="Uchiyama I."/>
            <person name="Ito T."/>
            <person name="Fujiyama A."/>
            <person name="Inagaki F."/>
            <person name="Takami H."/>
        </authorList>
    </citation>
    <scope>NUCLEOTIDE SEQUENCE</scope>
    <source>
        <strain evidence="2">Expedition CK06-06</strain>
    </source>
</reference>
<dbReference type="GO" id="GO:0006508">
    <property type="term" value="P:proteolysis"/>
    <property type="evidence" value="ECO:0007669"/>
    <property type="project" value="InterPro"/>
</dbReference>
<dbReference type="InterPro" id="IPR047657">
    <property type="entry name" value="PmbA"/>
</dbReference>
<dbReference type="Gene3D" id="3.30.2290.10">
    <property type="entry name" value="PmbA/TldD superfamily"/>
    <property type="match status" value="1"/>
</dbReference>
<sequence length="260" mass="28246">MRIVRQGRIGYATTTQLGDSQNLVNNAVETAQFGTTAKFELPPLTAYPQVEAYDPDVESVSLEKMIELGEKLIATVKGHTPDIICEAGVTKGVVSVRIINSRGGQANYRKSIFSLGIEGTLIRDTDMLFVGETQFSCHPLLETRTITEAVLQQLELARNRASVPSQSLPVVFTPNGVANALISPLMAAFNGKTVLQGASPIGNRLGQPVFDKELWLWDDPTIAYRPGSRPCDDEGIPSQRTPLIEQGTVANFLYDLQTAA</sequence>
<proteinExistence type="predicted"/>
<evidence type="ECO:0000313" key="2">
    <source>
        <dbReference type="EMBL" id="GAI18567.1"/>
    </source>
</evidence>
<dbReference type="InterPro" id="IPR035068">
    <property type="entry name" value="TldD/PmbA_N"/>
</dbReference>
<dbReference type="InterPro" id="IPR045569">
    <property type="entry name" value="Metalloprtase-TldD/E_C"/>
</dbReference>
<protein>
    <recommendedName>
        <fullName evidence="1">Metalloprotease TldD/E C-terminal domain-containing protein</fullName>
    </recommendedName>
</protein>
<feature type="non-terminal residue" evidence="2">
    <location>
        <position position="260"/>
    </location>
</feature>
<dbReference type="GO" id="GO:0005829">
    <property type="term" value="C:cytosol"/>
    <property type="evidence" value="ECO:0007669"/>
    <property type="project" value="TreeGrafter"/>
</dbReference>
<dbReference type="InterPro" id="IPR036059">
    <property type="entry name" value="TldD/PmbA_sf"/>
</dbReference>
<dbReference type="Pfam" id="PF19289">
    <property type="entry name" value="PmbA_TldD_3rd"/>
    <property type="match status" value="1"/>
</dbReference>